<sequence length="230" mass="24198">MVRLNINGYQLCGGTILDATHILTAAHCTADALSITATVGEYDSTLEEGTEQVFEVSVPDGVSQHPGFSFQNQTNDIAILTLSTPIDLSRICAKPVCLNPNFQVTSGQQCQIAGWGLLFENDIVPSDTLQTTTITTYPGGDCAAAFPDAPASYIKDPTTQLCAGQPAGGVDTCSGDSGGPIFCLDSVTNTWNVVGVTSYGEGCARAGIPGVYTNTAAYYSWIQQQLQIKL</sequence>
<dbReference type="OrthoDB" id="6052809at2759"/>
<dbReference type="STRING" id="6526.A0A2C9JLA3"/>
<dbReference type="PROSITE" id="PS00134">
    <property type="entry name" value="TRYPSIN_HIS"/>
    <property type="match status" value="1"/>
</dbReference>
<accession>A0A2C9JLA3</accession>
<dbReference type="VEuPathDB" id="VectorBase:BGLAX_048909"/>
<dbReference type="Proteomes" id="UP000076420">
    <property type="component" value="Unassembled WGS sequence"/>
</dbReference>
<evidence type="ECO:0000313" key="6">
    <source>
        <dbReference type="Proteomes" id="UP000076420"/>
    </source>
</evidence>
<dbReference type="GO" id="GO:0006508">
    <property type="term" value="P:proteolysis"/>
    <property type="evidence" value="ECO:0007669"/>
    <property type="project" value="UniProtKB-KW"/>
</dbReference>
<proteinExistence type="inferred from homology"/>
<dbReference type="Pfam" id="PF00089">
    <property type="entry name" value="Trypsin"/>
    <property type="match status" value="1"/>
</dbReference>
<evidence type="ECO:0000256" key="3">
    <source>
        <dbReference type="RuleBase" id="RU363034"/>
    </source>
</evidence>
<dbReference type="CDD" id="cd00190">
    <property type="entry name" value="Tryp_SPc"/>
    <property type="match status" value="1"/>
</dbReference>
<dbReference type="InterPro" id="IPR043504">
    <property type="entry name" value="Peptidase_S1_PA_chymotrypsin"/>
</dbReference>
<dbReference type="InterPro" id="IPR018114">
    <property type="entry name" value="TRYPSIN_HIS"/>
</dbReference>
<keyword evidence="3" id="KW-0645">Protease</keyword>
<dbReference type="SUPFAM" id="SSF50494">
    <property type="entry name" value="Trypsin-like serine proteases"/>
    <property type="match status" value="1"/>
</dbReference>
<dbReference type="InterPro" id="IPR001254">
    <property type="entry name" value="Trypsin_dom"/>
</dbReference>
<dbReference type="PROSITE" id="PS00135">
    <property type="entry name" value="TRYPSIN_SER"/>
    <property type="match status" value="1"/>
</dbReference>
<keyword evidence="1" id="KW-1015">Disulfide bond</keyword>
<gene>
    <name evidence="5" type="primary">106058707</name>
</gene>
<protein>
    <recommendedName>
        <fullName evidence="4">Peptidase S1 domain-containing protein</fullName>
    </recommendedName>
</protein>
<dbReference type="Gene3D" id="2.40.10.10">
    <property type="entry name" value="Trypsin-like serine proteases"/>
    <property type="match status" value="1"/>
</dbReference>
<dbReference type="GO" id="GO:0004252">
    <property type="term" value="F:serine-type endopeptidase activity"/>
    <property type="evidence" value="ECO:0007669"/>
    <property type="project" value="InterPro"/>
</dbReference>
<keyword evidence="3" id="KW-0720">Serine protease</keyword>
<organism evidence="5 6">
    <name type="scientific">Biomphalaria glabrata</name>
    <name type="common">Bloodfluke planorb</name>
    <name type="synonym">Freshwater snail</name>
    <dbReference type="NCBI Taxonomy" id="6526"/>
    <lineage>
        <taxon>Eukaryota</taxon>
        <taxon>Metazoa</taxon>
        <taxon>Spiralia</taxon>
        <taxon>Lophotrochozoa</taxon>
        <taxon>Mollusca</taxon>
        <taxon>Gastropoda</taxon>
        <taxon>Heterobranchia</taxon>
        <taxon>Euthyneura</taxon>
        <taxon>Panpulmonata</taxon>
        <taxon>Hygrophila</taxon>
        <taxon>Lymnaeoidea</taxon>
        <taxon>Planorbidae</taxon>
        <taxon>Biomphalaria</taxon>
    </lineage>
</organism>
<dbReference type="InterPro" id="IPR001314">
    <property type="entry name" value="Peptidase_S1A"/>
</dbReference>
<dbReference type="KEGG" id="bgt:106058707"/>
<evidence type="ECO:0000256" key="1">
    <source>
        <dbReference type="ARBA" id="ARBA00023157"/>
    </source>
</evidence>
<dbReference type="VEuPathDB" id="VectorBase:BGLB004219"/>
<comment type="similarity">
    <text evidence="2">Belongs to the peptidase S1 family. CLIP subfamily.</text>
</comment>
<dbReference type="AlphaFoldDB" id="A0A2C9JLA3"/>
<feature type="domain" description="Peptidase S1" evidence="4">
    <location>
        <begin position="1"/>
        <end position="227"/>
    </location>
</feature>
<dbReference type="PRINTS" id="PR00722">
    <property type="entry name" value="CHYMOTRYPSIN"/>
</dbReference>
<dbReference type="InterPro" id="IPR033116">
    <property type="entry name" value="TRYPSIN_SER"/>
</dbReference>
<dbReference type="RefSeq" id="XP_013071649.2">
    <property type="nucleotide sequence ID" value="XM_013216195.2"/>
</dbReference>
<dbReference type="PANTHER" id="PTHR24252">
    <property type="entry name" value="ACROSIN-RELATED"/>
    <property type="match status" value="1"/>
</dbReference>
<dbReference type="PANTHER" id="PTHR24252:SF10">
    <property type="entry name" value="SERINE PROTEASE 56"/>
    <property type="match status" value="1"/>
</dbReference>
<dbReference type="FunFam" id="2.40.10.10:FF:000002">
    <property type="entry name" value="Transmembrane protease serine"/>
    <property type="match status" value="1"/>
</dbReference>
<dbReference type="InterPro" id="IPR009003">
    <property type="entry name" value="Peptidase_S1_PA"/>
</dbReference>
<evidence type="ECO:0000313" key="5">
    <source>
        <dbReference type="EnsemblMetazoa" id="BGLB004219-PB"/>
    </source>
</evidence>
<evidence type="ECO:0000256" key="2">
    <source>
        <dbReference type="ARBA" id="ARBA00024195"/>
    </source>
</evidence>
<name>A0A2C9JLA3_BIOGL</name>
<dbReference type="SMART" id="SM00020">
    <property type="entry name" value="Tryp_SPc"/>
    <property type="match status" value="1"/>
</dbReference>
<evidence type="ECO:0000259" key="4">
    <source>
        <dbReference type="PROSITE" id="PS50240"/>
    </source>
</evidence>
<reference evidence="5" key="1">
    <citation type="submission" date="2020-05" db="UniProtKB">
        <authorList>
            <consortium name="EnsemblMetazoa"/>
        </authorList>
    </citation>
    <scope>IDENTIFICATION</scope>
    <source>
        <strain evidence="5">BB02</strain>
    </source>
</reference>
<keyword evidence="3" id="KW-0378">Hydrolase</keyword>
<dbReference type="EnsemblMetazoa" id="BGLB004219-RB">
    <property type="protein sequence ID" value="BGLB004219-PB"/>
    <property type="gene ID" value="BGLB004219"/>
</dbReference>
<dbReference type="PROSITE" id="PS50240">
    <property type="entry name" value="TRYPSIN_DOM"/>
    <property type="match status" value="1"/>
</dbReference>